<evidence type="ECO:0000256" key="12">
    <source>
        <dbReference type="ARBA" id="ARBA00022989"/>
    </source>
</evidence>
<feature type="binding site" evidence="24">
    <location>
        <position position="418"/>
    </location>
    <ligand>
        <name>Mn(2+)</name>
        <dbReference type="ChEBI" id="CHEBI:29035"/>
    </ligand>
</feature>
<evidence type="ECO:0000256" key="21">
    <source>
        <dbReference type="ARBA" id="ARBA00032915"/>
    </source>
</evidence>
<keyword evidence="17 24" id="KW-0464">Manganese</keyword>
<keyword evidence="7" id="KW-0328">Glycosyltransferase</keyword>
<dbReference type="GO" id="GO:0005795">
    <property type="term" value="C:Golgi stack"/>
    <property type="evidence" value="ECO:0007669"/>
    <property type="project" value="InterPro"/>
</dbReference>
<dbReference type="PANTHER" id="PTHR12871">
    <property type="entry name" value="BETA-1,2-N-ACETYLGLUCOSAMINYLTRANSFERASE II"/>
    <property type="match status" value="1"/>
</dbReference>
<evidence type="ECO:0000313" key="28">
    <source>
        <dbReference type="EMBL" id="CAH0561829.1"/>
    </source>
</evidence>
<evidence type="ECO:0000256" key="1">
    <source>
        <dbReference type="ARBA" id="ARBA00001936"/>
    </source>
</evidence>
<dbReference type="PANTHER" id="PTHR12871:SF0">
    <property type="entry name" value="ALPHA-1,6-MANNOSYL-GLYCOPROTEIN 2-BETA-N-ACETYLGLUCOSAMINYLTRANSFERASE"/>
    <property type="match status" value="1"/>
</dbReference>
<feature type="glycosylation site" description="N-linked (GlcNAc...) asparagine" evidence="26">
    <location>
        <position position="95"/>
    </location>
</feature>
<reference evidence="28" key="1">
    <citation type="submission" date="2021-12" db="EMBL/GenBank/DDBJ databases">
        <authorList>
            <person name="King R."/>
        </authorList>
    </citation>
    <scope>NUCLEOTIDE SEQUENCE</scope>
</reference>
<dbReference type="GO" id="GO:0009312">
    <property type="term" value="P:oligosaccharide biosynthetic process"/>
    <property type="evidence" value="ECO:0007669"/>
    <property type="project" value="InterPro"/>
</dbReference>
<evidence type="ECO:0000256" key="13">
    <source>
        <dbReference type="ARBA" id="ARBA00023034"/>
    </source>
</evidence>
<feature type="binding site" evidence="23">
    <location>
        <position position="162"/>
    </location>
    <ligand>
        <name>substrate</name>
    </ligand>
</feature>
<feature type="disulfide bond" evidence="25">
    <location>
        <begin position="204"/>
        <end position="218"/>
    </location>
</feature>
<dbReference type="GO" id="GO:0008455">
    <property type="term" value="F:alpha-1,6-mannosylglycoprotein 2-beta-N-acetylglucosaminyltransferase activity"/>
    <property type="evidence" value="ECO:0007669"/>
    <property type="project" value="UniProtKB-EC"/>
</dbReference>
<evidence type="ECO:0000256" key="16">
    <source>
        <dbReference type="ARBA" id="ARBA00023180"/>
    </source>
</evidence>
<evidence type="ECO:0000256" key="27">
    <source>
        <dbReference type="SAM" id="Phobius"/>
    </source>
</evidence>
<feature type="disulfide bond" evidence="25">
    <location>
        <begin position="378"/>
        <end position="401"/>
    </location>
</feature>
<evidence type="ECO:0000256" key="5">
    <source>
        <dbReference type="ARBA" id="ARBA00012613"/>
    </source>
</evidence>
<dbReference type="Pfam" id="PF05060">
    <property type="entry name" value="MGAT2"/>
    <property type="match status" value="2"/>
</dbReference>
<evidence type="ECO:0000256" key="25">
    <source>
        <dbReference type="PIRSR" id="PIRSR607754-3"/>
    </source>
</evidence>
<feature type="disulfide bond" evidence="25">
    <location>
        <begin position="383"/>
        <end position="485"/>
    </location>
</feature>
<protein>
    <recommendedName>
        <fullName evidence="6">Alpha-1,6-mannosyl-glycoprotein 2-beta-N-acetylglucosaminyltransferase</fullName>
        <ecNumber evidence="5">2.4.1.143</ecNumber>
    </recommendedName>
    <alternativeName>
        <fullName evidence="21">Beta-1,2-N-acetylglucosaminyltransferase II</fullName>
    </alternativeName>
    <alternativeName>
        <fullName evidence="20">GlcNAc-T II</fullName>
    </alternativeName>
    <alternativeName>
        <fullName evidence="19">Mannoside acetylglucosaminyltransferase 2</fullName>
    </alternativeName>
    <alternativeName>
        <fullName evidence="18">N-glycosyl-oligosaccharide-glycoprotein N-acetylglucosaminyltransferase II</fullName>
    </alternativeName>
</protein>
<dbReference type="EC" id="2.4.1.143" evidence="5"/>
<comment type="similarity">
    <text evidence="4">Belongs to the glycosyltransferase 16 (GT16) protein family.</text>
</comment>
<evidence type="ECO:0000256" key="17">
    <source>
        <dbReference type="ARBA" id="ARBA00023211"/>
    </source>
</evidence>
<dbReference type="GO" id="GO:0006487">
    <property type="term" value="P:protein N-linked glycosylation"/>
    <property type="evidence" value="ECO:0007669"/>
    <property type="project" value="TreeGrafter"/>
</dbReference>
<evidence type="ECO:0000256" key="4">
    <source>
        <dbReference type="ARBA" id="ARBA00011011"/>
    </source>
</evidence>
<evidence type="ECO:0000256" key="9">
    <source>
        <dbReference type="ARBA" id="ARBA00022692"/>
    </source>
</evidence>
<evidence type="ECO:0000256" key="7">
    <source>
        <dbReference type="ARBA" id="ARBA00022676"/>
    </source>
</evidence>
<feature type="disulfide bond" evidence="25">
    <location>
        <begin position="291"/>
        <end position="294"/>
    </location>
</feature>
<dbReference type="AlphaFoldDB" id="A0A9P0BGV2"/>
<evidence type="ECO:0000256" key="2">
    <source>
        <dbReference type="ARBA" id="ARBA00004323"/>
    </source>
</evidence>
<evidence type="ECO:0000256" key="3">
    <source>
        <dbReference type="ARBA" id="ARBA00004922"/>
    </source>
</evidence>
<dbReference type="InterPro" id="IPR029044">
    <property type="entry name" value="Nucleotide-diphossugar_trans"/>
</dbReference>
<evidence type="ECO:0000256" key="8">
    <source>
        <dbReference type="ARBA" id="ARBA00022679"/>
    </source>
</evidence>
<keyword evidence="15 25" id="KW-1015">Disulfide bond</keyword>
<comment type="pathway">
    <text evidence="3">Protein modification; protein glycosylation.</text>
</comment>
<evidence type="ECO:0000256" key="19">
    <source>
        <dbReference type="ARBA" id="ARBA00031203"/>
    </source>
</evidence>
<feature type="binding site" evidence="23">
    <location>
        <position position="319"/>
    </location>
    <ligand>
        <name>substrate</name>
    </ligand>
</feature>
<evidence type="ECO:0000256" key="22">
    <source>
        <dbReference type="ARBA" id="ARBA00093257"/>
    </source>
</evidence>
<dbReference type="GO" id="GO:0000139">
    <property type="term" value="C:Golgi membrane"/>
    <property type="evidence" value="ECO:0007669"/>
    <property type="project" value="UniProtKB-SubCell"/>
</dbReference>
<keyword evidence="29" id="KW-1185">Reference proteome</keyword>
<evidence type="ECO:0000256" key="14">
    <source>
        <dbReference type="ARBA" id="ARBA00023136"/>
    </source>
</evidence>
<evidence type="ECO:0000256" key="20">
    <source>
        <dbReference type="ARBA" id="ARBA00032552"/>
    </source>
</evidence>
<comment type="catalytic activity">
    <reaction evidence="22">
        <text>an N(4)-{beta-D-GlcNAc-(1-&gt;2)-alpha-D-Man-(1-&gt;3)-[alpha-D-Man-(1-&gt;6)]-beta-D-Man-(1-&gt;4)-beta-D-GlcNAc-(1-&gt;4)-beta-D-GlcNAc}-L-asparaginyl-[protein] + UDP-N-acetyl-alpha-D-glucosamine = N(4)-{beta-D-GlcNAc-(1-&gt;2)-alpha-D-Man-(1-&gt;3)-[beta-D-GlcNAc-(1-&gt;2)-alpha-D-Man-(1-&gt;6)]-beta-D-Man-(1-&gt;4)-beta-D-GlcNAc-(1-&gt;4)-beta-D-GlcNAc}-L-asparaginyl-[protein] + UDP + H(+)</text>
        <dbReference type="Rhea" id="RHEA:12941"/>
        <dbReference type="Rhea" id="RHEA-COMP:13526"/>
        <dbReference type="Rhea" id="RHEA-COMP:14369"/>
        <dbReference type="ChEBI" id="CHEBI:15378"/>
        <dbReference type="ChEBI" id="CHEBI:57705"/>
        <dbReference type="ChEBI" id="CHEBI:58223"/>
        <dbReference type="ChEBI" id="CHEBI:60615"/>
        <dbReference type="ChEBI" id="CHEBI:60651"/>
        <dbReference type="EC" id="2.4.1.143"/>
    </reaction>
</comment>
<evidence type="ECO:0000256" key="18">
    <source>
        <dbReference type="ARBA" id="ARBA00029663"/>
    </source>
</evidence>
<evidence type="ECO:0000313" key="29">
    <source>
        <dbReference type="Proteomes" id="UP001154078"/>
    </source>
</evidence>
<keyword evidence="13" id="KW-0333">Golgi apparatus</keyword>
<dbReference type="InterPro" id="IPR007754">
    <property type="entry name" value="GlcNAc_II"/>
</dbReference>
<evidence type="ECO:0000256" key="6">
    <source>
        <dbReference type="ARBA" id="ARBA00014817"/>
    </source>
</evidence>
<dbReference type="Proteomes" id="UP001154078">
    <property type="component" value="Chromosome 8"/>
</dbReference>
<gene>
    <name evidence="28" type="ORF">MELIAE_LOCUS11143</name>
</gene>
<evidence type="ECO:0000256" key="10">
    <source>
        <dbReference type="ARBA" id="ARBA00022723"/>
    </source>
</evidence>
<dbReference type="Gene3D" id="3.90.550.10">
    <property type="entry name" value="Spore Coat Polysaccharide Biosynthesis Protein SpsA, Chain A"/>
    <property type="match status" value="1"/>
</dbReference>
<evidence type="ECO:0000256" key="24">
    <source>
        <dbReference type="PIRSR" id="PIRSR607754-2"/>
    </source>
</evidence>
<dbReference type="EMBL" id="OV121139">
    <property type="protein sequence ID" value="CAH0561829.1"/>
    <property type="molecule type" value="Genomic_DNA"/>
</dbReference>
<dbReference type="OrthoDB" id="6019616at2759"/>
<accession>A0A9P0BGV2</accession>
<proteinExistence type="inferred from homology"/>
<comment type="subcellular location">
    <subcellularLocation>
        <location evidence="2">Golgi apparatus membrane</location>
        <topology evidence="2">Single-pass type II membrane protein</topology>
    </subcellularLocation>
</comment>
<comment type="cofactor">
    <cofactor evidence="1 24">
        <name>Mn(2+)</name>
        <dbReference type="ChEBI" id="CHEBI:29035"/>
    </cofactor>
</comment>
<keyword evidence="14 27" id="KW-0472">Membrane</keyword>
<feature type="binding site" evidence="23">
    <location>
        <begin position="237"/>
        <end position="241"/>
    </location>
    <ligand>
        <name>substrate</name>
    </ligand>
</feature>
<dbReference type="GO" id="GO:0046872">
    <property type="term" value="F:metal ion binding"/>
    <property type="evidence" value="ECO:0007669"/>
    <property type="project" value="UniProtKB-KW"/>
</dbReference>
<organism evidence="28 29">
    <name type="scientific">Brassicogethes aeneus</name>
    <name type="common">Rape pollen beetle</name>
    <name type="synonym">Meligethes aeneus</name>
    <dbReference type="NCBI Taxonomy" id="1431903"/>
    <lineage>
        <taxon>Eukaryota</taxon>
        <taxon>Metazoa</taxon>
        <taxon>Ecdysozoa</taxon>
        <taxon>Arthropoda</taxon>
        <taxon>Hexapoda</taxon>
        <taxon>Insecta</taxon>
        <taxon>Pterygota</taxon>
        <taxon>Neoptera</taxon>
        <taxon>Endopterygota</taxon>
        <taxon>Coleoptera</taxon>
        <taxon>Polyphaga</taxon>
        <taxon>Cucujiformia</taxon>
        <taxon>Nitidulidae</taxon>
        <taxon>Meligethinae</taxon>
        <taxon>Brassicogethes</taxon>
    </lineage>
</organism>
<evidence type="ECO:0000256" key="26">
    <source>
        <dbReference type="PIRSR" id="PIRSR607754-4"/>
    </source>
</evidence>
<keyword evidence="12 27" id="KW-1133">Transmembrane helix</keyword>
<keyword evidence="9 27" id="KW-0812">Transmembrane</keyword>
<evidence type="ECO:0000256" key="11">
    <source>
        <dbReference type="ARBA" id="ARBA00022968"/>
    </source>
</evidence>
<feature type="transmembrane region" description="Helical" evidence="27">
    <location>
        <begin position="21"/>
        <end position="40"/>
    </location>
</feature>
<keyword evidence="16 26" id="KW-0325">Glycoprotein</keyword>
<name>A0A9P0BGV2_BRAAE</name>
<keyword evidence="8" id="KW-0808">Transferase</keyword>
<evidence type="ECO:0000256" key="23">
    <source>
        <dbReference type="PIRSR" id="PIRSR607754-1"/>
    </source>
</evidence>
<sequence length="491" mass="57213">MKSGRSQIWGRQKSFSWFRGIIVASIVFFIWLELNFLTYGNSVSNFQDLNDSNAAIFSMVPAVFHKFLTPRPKNNATTTVNGSLNSENTKSGVPNITEIKKNLNQYNQQQIVYNEDTFGPLQNDSVVIVIQIHDRITYLRHLIVSLAQARDISQALLVFSHDFYDEEINALIQSIDFCKVIQIFYPYSIQTHPREFPGEDPNDCPRNMKKEQAMNTECNNALYPDLYGHYREAKFTQTKHHWWWKSNRVFSQLEVTRNHSGLVVFLEEDHYVAEDFIYVLKLMDKTCKDSCRHCNVLSLGTYLKTYNYYEDAKKKDVLRALKHKSLINGAQIQPSWTFQVLPSLYQHSQKVEITPWISSKHNMGMAINRTTWEQIVQCASFFCKYDDYNWDWSLQHISQNCLKQKLHAMVVRGPRVFHIGECGVHHKKNNCESTAVVSKVQQVLKTAKRHLFPDYLTLTYTTLLKKTKLRKGNGGWGDHRDHKLCMSMTLR</sequence>
<dbReference type="SUPFAM" id="SSF53448">
    <property type="entry name" value="Nucleotide-diphospho-sugar transferases"/>
    <property type="match status" value="1"/>
</dbReference>
<feature type="disulfide bond" evidence="25">
    <location>
        <begin position="422"/>
        <end position="431"/>
    </location>
</feature>
<feature type="binding site" evidence="23">
    <location>
        <begin position="131"/>
        <end position="135"/>
    </location>
    <ligand>
        <name>substrate</name>
    </ligand>
</feature>
<feature type="binding site" evidence="24">
    <location>
        <position position="269"/>
    </location>
    <ligand>
        <name>Mn(2+)</name>
        <dbReference type="ChEBI" id="CHEBI:29035"/>
    </ligand>
</feature>
<evidence type="ECO:0000256" key="15">
    <source>
        <dbReference type="ARBA" id="ARBA00023157"/>
    </source>
</evidence>
<keyword evidence="10 24" id="KW-0479">Metal-binding</keyword>
<keyword evidence="11" id="KW-0735">Signal-anchor</keyword>